<evidence type="ECO:0000313" key="2">
    <source>
        <dbReference type="EMBL" id="MFO3706595.1"/>
    </source>
</evidence>
<keyword evidence="1" id="KW-0812">Transmembrane</keyword>
<gene>
    <name evidence="2" type="ORF">ACI6Q5_16830</name>
</gene>
<dbReference type="Proteomes" id="UP001637990">
    <property type="component" value="Unassembled WGS sequence"/>
</dbReference>
<keyword evidence="1" id="KW-1133">Transmembrane helix</keyword>
<keyword evidence="1" id="KW-0472">Membrane</keyword>
<reference evidence="2 3" key="1">
    <citation type="submission" date="2024-11" db="EMBL/GenBank/DDBJ databases">
        <title>Genome sequencing of Xanthomonas codiaei.</title>
        <authorList>
            <person name="Studholme D.J."/>
        </authorList>
    </citation>
    <scope>NUCLEOTIDE SEQUENCE [LARGE SCALE GENOMIC DNA]</scope>
    <source>
        <strain evidence="2 3">NCPPB 4350</strain>
    </source>
</reference>
<evidence type="ECO:0000313" key="3">
    <source>
        <dbReference type="Proteomes" id="UP001637990"/>
    </source>
</evidence>
<protein>
    <submittedName>
        <fullName evidence="2">Uncharacterized protein</fullName>
    </submittedName>
</protein>
<feature type="transmembrane region" description="Helical" evidence="1">
    <location>
        <begin position="45"/>
        <end position="65"/>
    </location>
</feature>
<evidence type="ECO:0000256" key="1">
    <source>
        <dbReference type="SAM" id="Phobius"/>
    </source>
</evidence>
<keyword evidence="3" id="KW-1185">Reference proteome</keyword>
<dbReference type="RefSeq" id="WP_410049776.1">
    <property type="nucleotide sequence ID" value="NZ_JBJGBS010000101.1"/>
</dbReference>
<sequence length="84" mass="9324">DLHQHQRQRTQALLTILWLVVSALLIRIAALALLEHHHDEHGKQLIQLLLGASRGCVLTGVLSSLGPDAHRMKIAEVRKVGSDR</sequence>
<accession>A0ABW9MQS8</accession>
<proteinExistence type="predicted"/>
<dbReference type="EMBL" id="JBJGBS010000101">
    <property type="protein sequence ID" value="MFO3706595.1"/>
    <property type="molecule type" value="Genomic_DNA"/>
</dbReference>
<feature type="transmembrane region" description="Helical" evidence="1">
    <location>
        <begin position="12"/>
        <end position="33"/>
    </location>
</feature>
<organism evidence="2 3">
    <name type="scientific">Xanthomonas codiaei</name>
    <dbReference type="NCBI Taxonomy" id="56463"/>
    <lineage>
        <taxon>Bacteria</taxon>
        <taxon>Pseudomonadati</taxon>
        <taxon>Pseudomonadota</taxon>
        <taxon>Gammaproteobacteria</taxon>
        <taxon>Lysobacterales</taxon>
        <taxon>Lysobacteraceae</taxon>
        <taxon>Xanthomonas</taxon>
    </lineage>
</organism>
<feature type="non-terminal residue" evidence="2">
    <location>
        <position position="1"/>
    </location>
</feature>
<name>A0ABW9MQS8_9XANT</name>
<comment type="caution">
    <text evidence="2">The sequence shown here is derived from an EMBL/GenBank/DDBJ whole genome shotgun (WGS) entry which is preliminary data.</text>
</comment>